<dbReference type="GO" id="GO:0016717">
    <property type="term" value="F:oxidoreductase activity, acting on paired donors, with oxidation of a pair of donors resulting in the reduction of molecular oxygen to two molecules of water"/>
    <property type="evidence" value="ECO:0007669"/>
    <property type="project" value="InterPro"/>
</dbReference>
<dbReference type="InterPro" id="IPR005804">
    <property type="entry name" value="FA_desaturase_dom"/>
</dbReference>
<evidence type="ECO:0000259" key="6">
    <source>
        <dbReference type="Pfam" id="PF00487"/>
    </source>
</evidence>
<dbReference type="CDD" id="cd03507">
    <property type="entry name" value="Delta12-FADS-like"/>
    <property type="match status" value="1"/>
</dbReference>
<evidence type="ECO:0000313" key="8">
    <source>
        <dbReference type="EMBL" id="AOT21927.1"/>
    </source>
</evidence>
<keyword evidence="5" id="KW-0472">Membrane</keyword>
<proteinExistence type="evidence at transcript level"/>
<protein>
    <submittedName>
        <fullName evidence="8">Oleate 12-desaturase</fullName>
    </submittedName>
</protein>
<sequence>MAVSSGARLSKSGADGEVFDGQQQYEGIGKRAADKFDPAAPPPFKIADIRAAIPAHCWVKSPWRSLSYVVWDVAAVFALLAAAVYINSWAFWPVYWIAQGTMFWALFVLGHDCGHGSFSDNTTLNNVVGHVLHSSILVPYHGWRISHRTHHQNHGHVEKDESWVPLPENLYKKLDFSTKFLRYKIPFPMFAYPLYLWYRSPGKTGSHFNPYSDLFKPNERGLIVTSTMCWAAMGVFLLYASTIVGPNMMFKLYGVPYLIFVMWLDTVTYLHHHGYDKKLPWYRSKEWSYLRGGLTTVDQDYGFFNKIHHDIGTHVIHHLFPQIPHYHLVEATREAKRVLGNYYREPRKSGPVPLHLIPALLKSLGRDHYVSDNGDIVYYQTDDELFPSKKI</sequence>
<dbReference type="GO" id="GO:0006629">
    <property type="term" value="P:lipid metabolic process"/>
    <property type="evidence" value="ECO:0007669"/>
    <property type="project" value="InterPro"/>
</dbReference>
<dbReference type="GO" id="GO:0016020">
    <property type="term" value="C:membrane"/>
    <property type="evidence" value="ECO:0007669"/>
    <property type="project" value="UniProtKB-SubCell"/>
</dbReference>
<dbReference type="InterPro" id="IPR021863">
    <property type="entry name" value="FAS_N"/>
</dbReference>
<evidence type="ECO:0000256" key="5">
    <source>
        <dbReference type="ARBA" id="ARBA00023136"/>
    </source>
</evidence>
<comment type="similarity">
    <text evidence="3">Belongs to the fatty acid desaturase type 1 family.</text>
</comment>
<accession>A0A1D8ELQ8</accession>
<dbReference type="Pfam" id="PF11960">
    <property type="entry name" value="DUF3474"/>
    <property type="match status" value="1"/>
</dbReference>
<organism evidence="8">
    <name type="scientific">Perilla frutescens var. frutescens</name>
    <dbReference type="NCBI Taxonomy" id="151328"/>
    <lineage>
        <taxon>Eukaryota</taxon>
        <taxon>Viridiplantae</taxon>
        <taxon>Streptophyta</taxon>
        <taxon>Embryophyta</taxon>
        <taxon>Tracheophyta</taxon>
        <taxon>Spermatophyta</taxon>
        <taxon>Magnoliopsida</taxon>
        <taxon>eudicotyledons</taxon>
        <taxon>Gunneridae</taxon>
        <taxon>Pentapetalae</taxon>
        <taxon>asterids</taxon>
        <taxon>lamiids</taxon>
        <taxon>Lamiales</taxon>
        <taxon>Lamiaceae</taxon>
        <taxon>Nepetoideae</taxon>
        <taxon>Elsholtzieae</taxon>
        <taxon>Perilla</taxon>
    </lineage>
</organism>
<dbReference type="PANTHER" id="PTHR32100">
    <property type="entry name" value="OMEGA-6 FATTY ACID DESATURASE, CHLOROPLASTIC"/>
    <property type="match status" value="1"/>
</dbReference>
<evidence type="ECO:0000256" key="2">
    <source>
        <dbReference type="ARBA" id="ARBA00005189"/>
    </source>
</evidence>
<dbReference type="InterPro" id="IPR012171">
    <property type="entry name" value="Fatty_acid_desaturase"/>
</dbReference>
<keyword evidence="4" id="KW-0560">Oxidoreductase</keyword>
<comment type="pathway">
    <text evidence="2">Lipid metabolism.</text>
</comment>
<feature type="domain" description="Fatty acid desaturase N-terminal" evidence="7">
    <location>
        <begin position="16"/>
        <end position="81"/>
    </location>
</feature>
<feature type="domain" description="Fatty acid desaturase" evidence="6">
    <location>
        <begin position="89"/>
        <end position="344"/>
    </location>
</feature>
<evidence type="ECO:0000256" key="4">
    <source>
        <dbReference type="ARBA" id="ARBA00023002"/>
    </source>
</evidence>
<dbReference type="Pfam" id="PF00487">
    <property type="entry name" value="FA_desaturase"/>
    <property type="match status" value="1"/>
</dbReference>
<evidence type="ECO:0000256" key="3">
    <source>
        <dbReference type="ARBA" id="ARBA00009295"/>
    </source>
</evidence>
<reference evidence="8" key="1">
    <citation type="journal article" date="2016" name="Plant Cell Rep.">
        <title>Functional identification of oleate 12-desaturase and omega-3 fatty acid desaturase genes from Perilla frutescens var. frutescens.</title>
        <authorList>
            <person name="Lee K.R."/>
            <person name="Lee Y."/>
            <person name="Kim E.H."/>
            <person name="Lee S.B."/>
            <person name="Roh K.H."/>
            <person name="Kim J.B."/>
            <person name="Kang H.C."/>
            <person name="Kim H.U."/>
        </authorList>
    </citation>
    <scope>NUCLEOTIDE SEQUENCE</scope>
    <source>
        <strain evidence="8">FAD3-2</strain>
    </source>
</reference>
<reference evidence="8" key="2">
    <citation type="submission" date="2016-05" db="EMBL/GenBank/DDBJ databases">
        <authorList>
            <person name="Lavstsen T."/>
            <person name="Jespersen J.S."/>
        </authorList>
    </citation>
    <scope>NUCLEOTIDE SEQUENCE</scope>
    <source>
        <strain evidence="8">FAD3-2</strain>
    </source>
</reference>
<name>A0A1D8ELQ8_PERFR</name>
<evidence type="ECO:0000256" key="1">
    <source>
        <dbReference type="ARBA" id="ARBA00004370"/>
    </source>
</evidence>
<comment type="subcellular location">
    <subcellularLocation>
        <location evidence="1">Membrane</location>
    </subcellularLocation>
</comment>
<dbReference type="AlphaFoldDB" id="A0A1D8ELQ8"/>
<evidence type="ECO:0000259" key="7">
    <source>
        <dbReference type="Pfam" id="PF11960"/>
    </source>
</evidence>
<dbReference type="EMBL" id="KX228917">
    <property type="protein sequence ID" value="AOT21927.1"/>
    <property type="molecule type" value="mRNA"/>
</dbReference>